<feature type="region of interest" description="Disordered" evidence="1">
    <location>
        <begin position="72"/>
        <end position="100"/>
    </location>
</feature>
<evidence type="ECO:0000256" key="1">
    <source>
        <dbReference type="SAM" id="MobiDB-lite"/>
    </source>
</evidence>
<proteinExistence type="predicted"/>
<sequence>MLSAESTGPSATQSVSRVLTSRRCLRPLGVKAQLRPWTDDTRKSPMLETHNILPMECPVQFFQVVVIERSRNMPDSDSGRGKAGLREPCPNGKDAPRRPTICSEGWLSRSAAGGLTLAFPSLAVPDAPLDLRHDGLHLAWTARYTMWLDGFHMPHHVTSSKPGTELEGVAATAVDDGVLGPFALARHYLSPSSTLDKRHSRETLVISPSSATCSVGGFAWPAYHCQVRWPKSRSRRTKYEGTARSTGAVAVEQVAGLISPMNANHVSLAHHDLFHATAATTPTTLILRVHWSGWSDHGACCLRLGSTGTIWAPSLMSRIACSRVRRHLQSRHDPSRRGLETRGSMEAAATGPSSSCDTRRPYLYHRQHFSESPLPLPNHGIVSPSGRPSLGRRRTASDGRPRLFDLVGEVGRVGKLCSGDGASRVTPWRTGTKKHCGLGMFAGGSLGWMFRPVSSAALAPSDTLLPLWARSFTARLPDRYHKPPGALAIDPGAPRETAGKQASVSLGPLAAFSQPSCTIQYQSHRPRPRAQAFAATLACHASSSRSGDAVVQFQAAPNDDARNWPFPSPLLRRPSGREGHTPLDRKYTLAWVPRQVQPISLPTQRSQSPLGGGRQRSLELTSTYGPCSEESNEPRTSRPGGRVNNCPCSESLHLTLRHGIGRAEHGMAAAMLRYGRTVVHYWTPVRGQEEVQTLNPASSKAASGSGLLDATQELHIACTTRQRHIPKWLFQVVPAVTETSRSGGSACKLALATTSSGSKSLHEDMRRSWPHGPVCFRQQAASMGIPTVSQAGKYIVLVLRTPSWKRRGGEQRLFRRYPFGVHGQCWG</sequence>
<gene>
    <name evidence="2" type="ORF">PCL_05994</name>
</gene>
<organism evidence="2 3">
    <name type="scientific">Purpureocillium lilacinum</name>
    <name type="common">Paecilomyces lilacinus</name>
    <dbReference type="NCBI Taxonomy" id="33203"/>
    <lineage>
        <taxon>Eukaryota</taxon>
        <taxon>Fungi</taxon>
        <taxon>Dikarya</taxon>
        <taxon>Ascomycota</taxon>
        <taxon>Pezizomycotina</taxon>
        <taxon>Sordariomycetes</taxon>
        <taxon>Hypocreomycetidae</taxon>
        <taxon>Hypocreales</taxon>
        <taxon>Ophiocordycipitaceae</taxon>
        <taxon>Purpureocillium</taxon>
    </lineage>
</organism>
<name>A0A2U3ELE5_PURLI</name>
<feature type="compositionally biased region" description="Basic and acidic residues" evidence="1">
    <location>
        <begin position="330"/>
        <end position="340"/>
    </location>
</feature>
<accession>A0A2U3ELE5</accession>
<feature type="region of interest" description="Disordered" evidence="1">
    <location>
        <begin position="598"/>
        <end position="642"/>
    </location>
</feature>
<feature type="compositionally biased region" description="Polar residues" evidence="1">
    <location>
        <begin position="598"/>
        <end position="609"/>
    </location>
</feature>
<protein>
    <submittedName>
        <fullName evidence="2">Uncharacterized protein</fullName>
    </submittedName>
</protein>
<dbReference type="AlphaFoldDB" id="A0A2U3ELE5"/>
<evidence type="ECO:0000313" key="2">
    <source>
        <dbReference type="EMBL" id="PWI75336.1"/>
    </source>
</evidence>
<dbReference type="EMBL" id="LCWV01000002">
    <property type="protein sequence ID" value="PWI75336.1"/>
    <property type="molecule type" value="Genomic_DNA"/>
</dbReference>
<dbReference type="Proteomes" id="UP000245956">
    <property type="component" value="Unassembled WGS sequence"/>
</dbReference>
<feature type="region of interest" description="Disordered" evidence="1">
    <location>
        <begin position="326"/>
        <end position="358"/>
    </location>
</feature>
<feature type="compositionally biased region" description="Basic and acidic residues" evidence="1">
    <location>
        <begin position="575"/>
        <end position="584"/>
    </location>
</feature>
<reference evidence="2 3" key="1">
    <citation type="journal article" date="2016" name="Front. Microbiol.">
        <title>Genome and transcriptome sequences reveal the specific parasitism of the nematophagous Purpureocillium lilacinum 36-1.</title>
        <authorList>
            <person name="Xie J."/>
            <person name="Li S."/>
            <person name="Mo C."/>
            <person name="Xiao X."/>
            <person name="Peng D."/>
            <person name="Wang G."/>
            <person name="Xiao Y."/>
        </authorList>
    </citation>
    <scope>NUCLEOTIDE SEQUENCE [LARGE SCALE GENOMIC DNA]</scope>
    <source>
        <strain evidence="2 3">36-1</strain>
    </source>
</reference>
<comment type="caution">
    <text evidence="2">The sequence shown here is derived from an EMBL/GenBank/DDBJ whole genome shotgun (WGS) entry which is preliminary data.</text>
</comment>
<evidence type="ECO:0000313" key="3">
    <source>
        <dbReference type="Proteomes" id="UP000245956"/>
    </source>
</evidence>
<feature type="region of interest" description="Disordered" evidence="1">
    <location>
        <begin position="564"/>
        <end position="584"/>
    </location>
</feature>
<feature type="region of interest" description="Disordered" evidence="1">
    <location>
        <begin position="375"/>
        <end position="398"/>
    </location>
</feature>